<feature type="region of interest" description="Disordered" evidence="1">
    <location>
        <begin position="34"/>
        <end position="62"/>
    </location>
</feature>
<organism evidence="4 5">
    <name type="scientific">Nocardioides bruguierae</name>
    <dbReference type="NCBI Taxonomy" id="2945102"/>
    <lineage>
        <taxon>Bacteria</taxon>
        <taxon>Bacillati</taxon>
        <taxon>Actinomycetota</taxon>
        <taxon>Actinomycetes</taxon>
        <taxon>Propionibacteriales</taxon>
        <taxon>Nocardioidaceae</taxon>
        <taxon>Nocardioides</taxon>
    </lineage>
</organism>
<dbReference type="PANTHER" id="PTHR43606:SF2">
    <property type="entry name" value="ALKALINE PHOSPHATASE FAMILY PROTEIN (AFU_ORTHOLOGUE AFUA_5G03860)"/>
    <property type="match status" value="1"/>
</dbReference>
<dbReference type="Gene3D" id="3.60.21.70">
    <property type="entry name" value="PhoD-like phosphatase"/>
    <property type="match status" value="1"/>
</dbReference>
<comment type="caution">
    <text evidence="4">The sequence shown here is derived from an EMBL/GenBank/DDBJ whole genome shotgun (WGS) entry which is preliminary data.</text>
</comment>
<proteinExistence type="predicted"/>
<reference evidence="4" key="1">
    <citation type="submission" date="2022-05" db="EMBL/GenBank/DDBJ databases">
        <authorList>
            <person name="Tuo L."/>
        </authorList>
    </citation>
    <scope>NUCLEOTIDE SEQUENCE</scope>
    <source>
        <strain evidence="4">BSK12Z-4</strain>
    </source>
</reference>
<dbReference type="Pfam" id="PF16655">
    <property type="entry name" value="PhoD_N"/>
    <property type="match status" value="1"/>
</dbReference>
<dbReference type="InterPro" id="IPR006311">
    <property type="entry name" value="TAT_signal"/>
</dbReference>
<dbReference type="EMBL" id="JAMOIL010000008">
    <property type="protein sequence ID" value="MCM0620163.1"/>
    <property type="molecule type" value="Genomic_DNA"/>
</dbReference>
<dbReference type="Pfam" id="PF09423">
    <property type="entry name" value="PhoD"/>
    <property type="match status" value="1"/>
</dbReference>
<dbReference type="SUPFAM" id="SSF56300">
    <property type="entry name" value="Metallo-dependent phosphatases"/>
    <property type="match status" value="1"/>
</dbReference>
<sequence>MTTSADDQSQPARPSRRTVLSGAAATGLTASALTASTGTGPATAATSTHQTQDADEAAARRAGHRVFRHGVASGDPLPDAVVLWTRVTPTREASPGSGIGPRTTVGWQVAADRAFTRVVRRGRFTTGRGRDHTVKIDVTGLAPATTYYYRFTALGQTSRTGRTRTAPSHDAALASLRVGMVSCANWQAGYFAAYRGLADRDDLDLVLHLGDYLYEYGPGEYGYGPDDVDIRSHEPAHEMVGLADYRRRHGQYKTDRDLQRAHARHPWVVTWDDHETTNDAYDDGAENHQPDTEGDWPTRRARAHRAYDEWMPVRMAGTADLRDGSRLFRRLRFGTLAQLNMLDLRTYRSQQPGLTDGAAIDDPDRTITGAQQMAWLKDSLTNDAGTPQWKVVGNPVMIAPVTFAGLPSRVTRAVDDVTGLLPDDGQPYNVDQWDGYTADRREVFAHLQDEGVTDVLFLTGDIHSGWACELPVEAGDYAVTRESVGVELVCASVTSGNLKDITGAPEATPAVEAAILANNPHVKHLDFDNHGFCVLELTPERAQCDWFVIGDRAEVDTPITWSVSWTTEASSNRVTRAAAPLAGTPEEVR</sequence>
<feature type="region of interest" description="Disordered" evidence="1">
    <location>
        <begin position="1"/>
        <end position="21"/>
    </location>
</feature>
<gene>
    <name evidence="4" type="ORF">M8330_07620</name>
</gene>
<feature type="domain" description="Phospholipase D N-terminal" evidence="3">
    <location>
        <begin position="69"/>
        <end position="165"/>
    </location>
</feature>
<evidence type="ECO:0000313" key="4">
    <source>
        <dbReference type="EMBL" id="MCM0620163.1"/>
    </source>
</evidence>
<accession>A0A9X2D6N5</accession>
<feature type="compositionally biased region" description="Polar residues" evidence="1">
    <location>
        <begin position="1"/>
        <end position="12"/>
    </location>
</feature>
<dbReference type="InterPro" id="IPR032093">
    <property type="entry name" value="PhoD_N"/>
</dbReference>
<dbReference type="RefSeq" id="WP_250826836.1">
    <property type="nucleotide sequence ID" value="NZ_JAMOIL010000008.1"/>
</dbReference>
<evidence type="ECO:0000259" key="3">
    <source>
        <dbReference type="Pfam" id="PF16655"/>
    </source>
</evidence>
<dbReference type="Gene3D" id="2.60.40.380">
    <property type="entry name" value="Purple acid phosphatase-like, N-terminal"/>
    <property type="match status" value="1"/>
</dbReference>
<evidence type="ECO:0000259" key="2">
    <source>
        <dbReference type="Pfam" id="PF09423"/>
    </source>
</evidence>
<feature type="domain" description="PhoD-like phosphatase metallophosphatase" evidence="2">
    <location>
        <begin position="180"/>
        <end position="546"/>
    </location>
</feature>
<dbReference type="PROSITE" id="PS51318">
    <property type="entry name" value="TAT"/>
    <property type="match status" value="1"/>
</dbReference>
<dbReference type="InterPro" id="IPR038607">
    <property type="entry name" value="PhoD-like_sf"/>
</dbReference>
<protein>
    <submittedName>
        <fullName evidence="4">Alkaline phosphatase D family protein</fullName>
    </submittedName>
</protein>
<name>A0A9X2D6N5_9ACTN</name>
<dbReference type="CDD" id="cd07389">
    <property type="entry name" value="MPP_PhoD"/>
    <property type="match status" value="1"/>
</dbReference>
<dbReference type="InterPro" id="IPR052900">
    <property type="entry name" value="Phospholipid_Metab_Enz"/>
</dbReference>
<dbReference type="InterPro" id="IPR018946">
    <property type="entry name" value="PhoD-like_MPP"/>
</dbReference>
<dbReference type="InterPro" id="IPR029052">
    <property type="entry name" value="Metallo-depent_PP-like"/>
</dbReference>
<evidence type="ECO:0000313" key="5">
    <source>
        <dbReference type="Proteomes" id="UP001139485"/>
    </source>
</evidence>
<keyword evidence="5" id="KW-1185">Reference proteome</keyword>
<feature type="compositionally biased region" description="Low complexity" evidence="1">
    <location>
        <begin position="34"/>
        <end position="48"/>
    </location>
</feature>
<dbReference type="PANTHER" id="PTHR43606">
    <property type="entry name" value="PHOSPHATASE, PUTATIVE (AFU_ORTHOLOGUE AFUA_6G08710)-RELATED"/>
    <property type="match status" value="1"/>
</dbReference>
<evidence type="ECO:0000256" key="1">
    <source>
        <dbReference type="SAM" id="MobiDB-lite"/>
    </source>
</evidence>
<dbReference type="AlphaFoldDB" id="A0A9X2D6N5"/>
<dbReference type="Proteomes" id="UP001139485">
    <property type="component" value="Unassembled WGS sequence"/>
</dbReference>